<reference evidence="4" key="1">
    <citation type="journal article" date="2006" name="Science">
        <title>Ancient noncoding elements conserved in the human genome.</title>
        <authorList>
            <person name="Venkatesh B."/>
            <person name="Kirkness E.F."/>
            <person name="Loh Y.H."/>
            <person name="Halpern A.L."/>
            <person name="Lee A.P."/>
            <person name="Johnson J."/>
            <person name="Dandona N."/>
            <person name="Viswanathan L.D."/>
            <person name="Tay A."/>
            <person name="Venter J.C."/>
            <person name="Strausberg R.L."/>
            <person name="Brenner S."/>
        </authorList>
    </citation>
    <scope>NUCLEOTIDE SEQUENCE [LARGE SCALE GENOMIC DNA]</scope>
</reference>
<proteinExistence type="predicted"/>
<dbReference type="Ensembl" id="ENSCMIT00000002429.1">
    <property type="protein sequence ID" value="ENSCMIP00000002345.1"/>
    <property type="gene ID" value="ENSCMIG00000001389.1"/>
</dbReference>
<reference evidence="4" key="3">
    <citation type="journal article" date="2014" name="Nature">
        <title>Elephant shark genome provides unique insights into gnathostome evolution.</title>
        <authorList>
            <consortium name="International Elephant Shark Genome Sequencing Consortium"/>
            <person name="Venkatesh B."/>
            <person name="Lee A.P."/>
            <person name="Ravi V."/>
            <person name="Maurya A.K."/>
            <person name="Lian M.M."/>
            <person name="Swann J.B."/>
            <person name="Ohta Y."/>
            <person name="Flajnik M.F."/>
            <person name="Sutoh Y."/>
            <person name="Kasahara M."/>
            <person name="Hoon S."/>
            <person name="Gangu V."/>
            <person name="Roy S.W."/>
            <person name="Irimia M."/>
            <person name="Korzh V."/>
            <person name="Kondrychyn I."/>
            <person name="Lim Z.W."/>
            <person name="Tay B.H."/>
            <person name="Tohari S."/>
            <person name="Kong K.W."/>
            <person name="Ho S."/>
            <person name="Lorente-Galdos B."/>
            <person name="Quilez J."/>
            <person name="Marques-Bonet T."/>
            <person name="Raney B.J."/>
            <person name="Ingham P.W."/>
            <person name="Tay A."/>
            <person name="Hillier L.W."/>
            <person name="Minx P."/>
            <person name="Boehm T."/>
            <person name="Wilson R.K."/>
            <person name="Brenner S."/>
            <person name="Warren W.C."/>
        </authorList>
    </citation>
    <scope>NUCLEOTIDE SEQUENCE [LARGE SCALE GENOMIC DNA]</scope>
</reference>
<reference evidence="3" key="4">
    <citation type="submission" date="2025-08" db="UniProtKB">
        <authorList>
            <consortium name="Ensembl"/>
        </authorList>
    </citation>
    <scope>IDENTIFICATION</scope>
</reference>
<dbReference type="PANTHER" id="PTHR13817:SF17">
    <property type="entry name" value="MYOSIN-BINDING PROTEIN C, FAST-TYPE"/>
    <property type="match status" value="1"/>
</dbReference>
<evidence type="ECO:0000313" key="3">
    <source>
        <dbReference type="Ensembl" id="ENSCMIP00000002345.1"/>
    </source>
</evidence>
<organism evidence="3 4">
    <name type="scientific">Callorhinchus milii</name>
    <name type="common">Ghost shark</name>
    <dbReference type="NCBI Taxonomy" id="7868"/>
    <lineage>
        <taxon>Eukaryota</taxon>
        <taxon>Metazoa</taxon>
        <taxon>Chordata</taxon>
        <taxon>Craniata</taxon>
        <taxon>Vertebrata</taxon>
        <taxon>Chondrichthyes</taxon>
        <taxon>Holocephali</taxon>
        <taxon>Chimaeriformes</taxon>
        <taxon>Callorhinchidae</taxon>
        <taxon>Callorhinchus</taxon>
    </lineage>
</organism>
<dbReference type="PANTHER" id="PTHR13817">
    <property type="entry name" value="TITIN"/>
    <property type="match status" value="1"/>
</dbReference>
<dbReference type="Gene3D" id="2.60.40.10">
    <property type="entry name" value="Immunoglobulins"/>
    <property type="match status" value="2"/>
</dbReference>
<dbReference type="CDD" id="cd00063">
    <property type="entry name" value="FN3"/>
    <property type="match status" value="2"/>
</dbReference>
<dbReference type="GO" id="GO:0031430">
    <property type="term" value="C:M band"/>
    <property type="evidence" value="ECO:0007669"/>
    <property type="project" value="TreeGrafter"/>
</dbReference>
<dbReference type="Proteomes" id="UP000314986">
    <property type="component" value="Unassembled WGS sequence"/>
</dbReference>
<reference evidence="3" key="5">
    <citation type="submission" date="2025-09" db="UniProtKB">
        <authorList>
            <consortium name="Ensembl"/>
        </authorList>
    </citation>
    <scope>IDENTIFICATION</scope>
</reference>
<dbReference type="PROSITE" id="PS50853">
    <property type="entry name" value="FN3"/>
    <property type="match status" value="1"/>
</dbReference>
<dbReference type="InterPro" id="IPR050964">
    <property type="entry name" value="Striated_Muscle_Regulatory"/>
</dbReference>
<dbReference type="AlphaFoldDB" id="A0A4W3GI39"/>
<accession>A0A4W3GI39</accession>
<evidence type="ECO:0000259" key="2">
    <source>
        <dbReference type="PROSITE" id="PS50853"/>
    </source>
</evidence>
<dbReference type="SUPFAM" id="SSF49265">
    <property type="entry name" value="Fibronectin type III"/>
    <property type="match status" value="1"/>
</dbReference>
<reference evidence="4" key="2">
    <citation type="journal article" date="2007" name="PLoS Biol.">
        <title>Survey sequencing and comparative analysis of the elephant shark (Callorhinchus milii) genome.</title>
        <authorList>
            <person name="Venkatesh B."/>
            <person name="Kirkness E.F."/>
            <person name="Loh Y.H."/>
            <person name="Halpern A.L."/>
            <person name="Lee A.P."/>
            <person name="Johnson J."/>
            <person name="Dandona N."/>
            <person name="Viswanathan L.D."/>
            <person name="Tay A."/>
            <person name="Venter J.C."/>
            <person name="Strausberg R.L."/>
            <person name="Brenner S."/>
        </authorList>
    </citation>
    <scope>NUCLEOTIDE SEQUENCE [LARGE SCALE GENOMIC DNA]</scope>
</reference>
<dbReference type="STRING" id="7868.ENSCMIP00000002345"/>
<dbReference type="InterPro" id="IPR013783">
    <property type="entry name" value="Ig-like_fold"/>
</dbReference>
<sequence>MRWMRLNFEPLTETTFTATRMIEGVLYEMRIYATNCIGMSQASIPSRPFMPIAVTSEPTHLSLEDVTDSTATLKWRPPERIGAGGLDGYLIEYAKEGCEYTLSPSLLISHPNPLSLYPRSPRPLPTPFPHSPPAHF</sequence>
<keyword evidence="4" id="KW-1185">Reference proteome</keyword>
<dbReference type="GO" id="GO:0045214">
    <property type="term" value="P:sarcomere organization"/>
    <property type="evidence" value="ECO:0007669"/>
    <property type="project" value="TreeGrafter"/>
</dbReference>
<dbReference type="Pfam" id="PF00041">
    <property type="entry name" value="fn3"/>
    <property type="match status" value="1"/>
</dbReference>
<name>A0A4W3GI39_CALMI</name>
<dbReference type="InterPro" id="IPR003961">
    <property type="entry name" value="FN3_dom"/>
</dbReference>
<dbReference type="InParanoid" id="A0A4W3GI39"/>
<evidence type="ECO:0000256" key="1">
    <source>
        <dbReference type="ARBA" id="ARBA00022737"/>
    </source>
</evidence>
<feature type="domain" description="Fibronectin type-III" evidence="2">
    <location>
        <begin position="1"/>
        <end position="58"/>
    </location>
</feature>
<protein>
    <submittedName>
        <fullName evidence="3">Myosin-binding protein C, fast-type-like</fullName>
    </submittedName>
</protein>
<dbReference type="InterPro" id="IPR036116">
    <property type="entry name" value="FN3_sf"/>
</dbReference>
<dbReference type="GeneTree" id="ENSGT00940000157698"/>
<evidence type="ECO:0000313" key="4">
    <source>
        <dbReference type="Proteomes" id="UP000314986"/>
    </source>
</evidence>
<keyword evidence="1" id="KW-0677">Repeat</keyword>